<dbReference type="InterPro" id="IPR056693">
    <property type="entry name" value="DUF7791"/>
</dbReference>
<gene>
    <name evidence="5" type="ORF">TOPH_02094</name>
</gene>
<keyword evidence="6" id="KW-1185">Reference proteome</keyword>
<feature type="domain" description="DUF7791" evidence="4">
    <location>
        <begin position="624"/>
        <end position="741"/>
    </location>
</feature>
<dbReference type="EMBL" id="LFRF01000004">
    <property type="protein sequence ID" value="KND93066.1"/>
    <property type="molecule type" value="Genomic_DNA"/>
</dbReference>
<organism evidence="5 6">
    <name type="scientific">Tolypocladium ophioglossoides (strain CBS 100239)</name>
    <name type="common">Snaketongue truffleclub</name>
    <name type="synonym">Elaphocordyceps ophioglossoides</name>
    <dbReference type="NCBI Taxonomy" id="1163406"/>
    <lineage>
        <taxon>Eukaryota</taxon>
        <taxon>Fungi</taxon>
        <taxon>Dikarya</taxon>
        <taxon>Ascomycota</taxon>
        <taxon>Pezizomycotina</taxon>
        <taxon>Sordariomycetes</taxon>
        <taxon>Hypocreomycetidae</taxon>
        <taxon>Hypocreales</taxon>
        <taxon>Ophiocordycipitaceae</taxon>
        <taxon>Tolypocladium</taxon>
    </lineage>
</organism>
<evidence type="ECO:0000313" key="5">
    <source>
        <dbReference type="EMBL" id="KND93066.1"/>
    </source>
</evidence>
<evidence type="ECO:0000259" key="3">
    <source>
        <dbReference type="Pfam" id="PF24883"/>
    </source>
</evidence>
<feature type="compositionally biased region" description="Basic and acidic residues" evidence="2">
    <location>
        <begin position="1021"/>
        <end position="1036"/>
    </location>
</feature>
<dbReference type="AlphaFoldDB" id="A0A0L0NG52"/>
<dbReference type="Proteomes" id="UP000036947">
    <property type="component" value="Unassembled WGS sequence"/>
</dbReference>
<feature type="region of interest" description="Disordered" evidence="2">
    <location>
        <begin position="183"/>
        <end position="203"/>
    </location>
</feature>
<dbReference type="PANTHER" id="PTHR10039">
    <property type="entry name" value="AMELOGENIN"/>
    <property type="match status" value="1"/>
</dbReference>
<sequence length="1065" mass="120168">MDPATAVGLAASVITFIDFSWSLVTGAKELHESGRGTTKENACIGTIVHDLKEYSLELGSGGQSASEHENALRALAGDCATLSEELVAVLEKLNSSGNSRWQSLEAAWLGMRKESAVQSIERRLGEYRAQMNVRLLSILNNQHSATKSRLDSILLEAEKMSSASAQGLQVLLDDLVSFLEEQQANCEDDSTSKPSDGDGDEENQDALFESLAEIKARVVKLQEAIGATERETRVLQHLHSGYISVREDSVNAASEGTFDWILDTDFEFERDFPASSATDLDSDSDISDAETLRGLNAVPGNGDGISASIPEAMKSRMDSSRKLFREWLTDECGGAFHISGKAGSGKSTMMKLIYNHAETTRCLRAWAGQRTLVTAMFFFWNPENQLQMSLDGLYRSILFLVLRQCPHLIPEVVPDQWSKMSSLSASLTLESDLFRPQKIKDAFELLMAKPVESDKFSFCFFVDGLDEHEAHPYDSKRLAVQLRDWARQSNLKICVSSRPHVEFLDTFSPSQRINLHELTAHDIYRFGRDVFENDENFSRVKDTYRELVDEVLDMAEGVFLWARLVFKSVVHEVGLHGSLERVRQTIRSTPREMDALYDRMLGSLDRADRLLADRMLLLILTNPFEDPVNAMCLAWLDDMDKPGFPSDSHIRHVRSETDVLQHIERTKRQVAGLTKELITLVPCSRLLNDQAPSGQYFAWRAQFFHQTMRDYLNTPARRSQFQSQFPGFDPYEVHSRLRTAEVALACRCAISSTDFARWWYGLEFLSIKGQPMLLSANPPNHLDLYQQSHESMELYKELCARYFRSRYVGWSIRTMPIVPLFEEPVSFLHLAAAHGQIGYLREEMGRGIAQLREASTAAPARPGSTQAQRTSLLFCASCSVFDPEMTALLLSGGLSTRFRVRLFDKDAAELDEAVSFWLIFVGFLTSCLTVLRETAPRVKHAFDILEQFLRAEAQEPVVIFLTCNYPKHAARFATLRELVLWRRPENTAQLLELLDRQRADEAGLTEIVSKVRPPQNTTRWDAAKRPDFAPPRKGEGLDHAPRLSMYAVASGSEALQGPDRYFRLW</sequence>
<dbReference type="InterPro" id="IPR056884">
    <property type="entry name" value="NPHP3-like_N"/>
</dbReference>
<comment type="caution">
    <text evidence="5">The sequence shown here is derived from an EMBL/GenBank/DDBJ whole genome shotgun (WGS) entry which is preliminary data.</text>
</comment>
<evidence type="ECO:0000256" key="2">
    <source>
        <dbReference type="SAM" id="MobiDB-lite"/>
    </source>
</evidence>
<evidence type="ECO:0000259" key="4">
    <source>
        <dbReference type="Pfam" id="PF25053"/>
    </source>
</evidence>
<feature type="region of interest" description="Disordered" evidence="2">
    <location>
        <begin position="1015"/>
        <end position="1036"/>
    </location>
</feature>
<evidence type="ECO:0008006" key="7">
    <source>
        <dbReference type="Google" id="ProtNLM"/>
    </source>
</evidence>
<dbReference type="Pfam" id="PF25053">
    <property type="entry name" value="DUF7791"/>
    <property type="match status" value="1"/>
</dbReference>
<dbReference type="Pfam" id="PF24883">
    <property type="entry name" value="NPHP3_N"/>
    <property type="match status" value="1"/>
</dbReference>
<dbReference type="PANTHER" id="PTHR10039:SF5">
    <property type="entry name" value="NACHT DOMAIN-CONTAINING PROTEIN"/>
    <property type="match status" value="1"/>
</dbReference>
<reference evidence="5 6" key="1">
    <citation type="journal article" date="2015" name="BMC Genomics">
        <title>The genome of the truffle-parasite Tolypocladium ophioglossoides and the evolution of antifungal peptaibiotics.</title>
        <authorList>
            <person name="Quandt C.A."/>
            <person name="Bushley K.E."/>
            <person name="Spatafora J.W."/>
        </authorList>
    </citation>
    <scope>NUCLEOTIDE SEQUENCE [LARGE SCALE GENOMIC DNA]</scope>
    <source>
        <strain evidence="5 6">CBS 100239</strain>
    </source>
</reference>
<accession>A0A0L0NG52</accession>
<dbReference type="SUPFAM" id="SSF52540">
    <property type="entry name" value="P-loop containing nucleoside triphosphate hydrolases"/>
    <property type="match status" value="1"/>
</dbReference>
<evidence type="ECO:0000313" key="6">
    <source>
        <dbReference type="Proteomes" id="UP000036947"/>
    </source>
</evidence>
<keyword evidence="1" id="KW-0677">Repeat</keyword>
<proteinExistence type="predicted"/>
<name>A0A0L0NG52_TOLOC</name>
<protein>
    <recommendedName>
        <fullName evidence="7">NACHT domain-containing protein</fullName>
    </recommendedName>
</protein>
<dbReference type="OrthoDB" id="1658288at2759"/>
<feature type="domain" description="Nephrocystin 3-like N-terminal" evidence="3">
    <location>
        <begin position="322"/>
        <end position="498"/>
    </location>
</feature>
<dbReference type="Gene3D" id="3.40.50.300">
    <property type="entry name" value="P-loop containing nucleotide triphosphate hydrolases"/>
    <property type="match status" value="1"/>
</dbReference>
<evidence type="ECO:0000256" key="1">
    <source>
        <dbReference type="ARBA" id="ARBA00022737"/>
    </source>
</evidence>
<dbReference type="STRING" id="1163406.A0A0L0NG52"/>
<dbReference type="InterPro" id="IPR027417">
    <property type="entry name" value="P-loop_NTPase"/>
</dbReference>